<evidence type="ECO:0000256" key="1">
    <source>
        <dbReference type="ARBA" id="ARBA00010111"/>
    </source>
</evidence>
<accession>A0AA38VHW9</accession>
<keyword evidence="3" id="KW-0687">Ribonucleoprotein</keyword>
<keyword evidence="6" id="KW-1185">Reference proteome</keyword>
<dbReference type="PANTHER" id="PTHR14503">
    <property type="entry name" value="MITOCHONDRIAL RIBOSOMAL PROTEIN 34 FAMILY MEMBER"/>
    <property type="match status" value="1"/>
</dbReference>
<dbReference type="PANTHER" id="PTHR14503:SF4">
    <property type="entry name" value="LARGE RIBOSOMAL SUBUNIT PROTEIN BL34M"/>
    <property type="match status" value="1"/>
</dbReference>
<evidence type="ECO:0000256" key="4">
    <source>
        <dbReference type="SAM" id="MobiDB-lite"/>
    </source>
</evidence>
<dbReference type="Gene3D" id="1.10.287.3980">
    <property type="match status" value="1"/>
</dbReference>
<dbReference type="AlphaFoldDB" id="A0AA38VHW9"/>
<reference evidence="5" key="1">
    <citation type="submission" date="2022-07" db="EMBL/GenBank/DDBJ databases">
        <title>Fungi with potential for degradation of polypropylene.</title>
        <authorList>
            <person name="Gostincar C."/>
        </authorList>
    </citation>
    <scope>NUCLEOTIDE SEQUENCE</scope>
    <source>
        <strain evidence="5">EXF-13308</strain>
    </source>
</reference>
<dbReference type="NCBIfam" id="TIGR01030">
    <property type="entry name" value="rpmH_bact"/>
    <property type="match status" value="1"/>
</dbReference>
<evidence type="ECO:0000256" key="2">
    <source>
        <dbReference type="ARBA" id="ARBA00022980"/>
    </source>
</evidence>
<evidence type="ECO:0000256" key="3">
    <source>
        <dbReference type="ARBA" id="ARBA00023274"/>
    </source>
</evidence>
<dbReference type="GO" id="GO:0005762">
    <property type="term" value="C:mitochondrial large ribosomal subunit"/>
    <property type="evidence" value="ECO:0007669"/>
    <property type="project" value="TreeGrafter"/>
</dbReference>
<feature type="region of interest" description="Disordered" evidence="4">
    <location>
        <begin position="124"/>
        <end position="143"/>
    </location>
</feature>
<comment type="similarity">
    <text evidence="1">Belongs to the bacterial ribosomal protein bL34 family.</text>
</comment>
<dbReference type="GO" id="GO:0003735">
    <property type="term" value="F:structural constituent of ribosome"/>
    <property type="evidence" value="ECO:0007669"/>
    <property type="project" value="InterPro"/>
</dbReference>
<protein>
    <recommendedName>
        <fullName evidence="7">Ribosomal protein L34</fullName>
    </recommendedName>
</protein>
<evidence type="ECO:0000313" key="6">
    <source>
        <dbReference type="Proteomes" id="UP001174694"/>
    </source>
</evidence>
<dbReference type="Proteomes" id="UP001174694">
    <property type="component" value="Unassembled WGS sequence"/>
</dbReference>
<evidence type="ECO:0008006" key="7">
    <source>
        <dbReference type="Google" id="ProtNLM"/>
    </source>
</evidence>
<gene>
    <name evidence="5" type="ORF">NKR23_g6300</name>
</gene>
<sequence length="143" mass="15294">MSRLFFSKSALRAAAPCLPQRTPAVSRSFSSLPGLRPSLASTLPASSPSTVFRPSCAPLGGRLLAPLAPASATGALDLVAQSAISAHPAFGALQIRCGPRPNMNRSSRLIQKRRHGFLSRVRTNKGRKLLKRRQAKGRKRLSA</sequence>
<proteinExistence type="inferred from homology"/>
<name>A0AA38VHW9_9PEZI</name>
<dbReference type="Pfam" id="PF00468">
    <property type="entry name" value="Ribosomal_L34"/>
    <property type="match status" value="1"/>
</dbReference>
<dbReference type="GO" id="GO:0006412">
    <property type="term" value="P:translation"/>
    <property type="evidence" value="ECO:0007669"/>
    <property type="project" value="InterPro"/>
</dbReference>
<dbReference type="EMBL" id="JANBVO010000018">
    <property type="protein sequence ID" value="KAJ9143710.1"/>
    <property type="molecule type" value="Genomic_DNA"/>
</dbReference>
<keyword evidence="2" id="KW-0689">Ribosomal protein</keyword>
<dbReference type="InterPro" id="IPR000271">
    <property type="entry name" value="Ribosomal_bL34"/>
</dbReference>
<organism evidence="5 6">
    <name type="scientific">Pleurostoma richardsiae</name>
    <dbReference type="NCBI Taxonomy" id="41990"/>
    <lineage>
        <taxon>Eukaryota</taxon>
        <taxon>Fungi</taxon>
        <taxon>Dikarya</taxon>
        <taxon>Ascomycota</taxon>
        <taxon>Pezizomycotina</taxon>
        <taxon>Sordariomycetes</taxon>
        <taxon>Sordariomycetidae</taxon>
        <taxon>Calosphaeriales</taxon>
        <taxon>Pleurostomataceae</taxon>
        <taxon>Pleurostoma</taxon>
    </lineage>
</organism>
<comment type="caution">
    <text evidence="5">The sequence shown here is derived from an EMBL/GenBank/DDBJ whole genome shotgun (WGS) entry which is preliminary data.</text>
</comment>
<evidence type="ECO:0000313" key="5">
    <source>
        <dbReference type="EMBL" id="KAJ9143710.1"/>
    </source>
</evidence>